<dbReference type="AlphaFoldDB" id="A0A7C9MYZ3"/>
<evidence type="ECO:0000256" key="3">
    <source>
        <dbReference type="ARBA" id="ARBA00022538"/>
    </source>
</evidence>
<evidence type="ECO:0000256" key="7">
    <source>
        <dbReference type="ARBA" id="ARBA00022958"/>
    </source>
</evidence>
<dbReference type="InterPro" id="IPR003820">
    <property type="entry name" value="KdpC"/>
</dbReference>
<dbReference type="PANTHER" id="PTHR30042:SF2">
    <property type="entry name" value="POTASSIUM-TRANSPORTING ATPASE KDPC SUBUNIT"/>
    <property type="match status" value="1"/>
</dbReference>
<comment type="subunit">
    <text evidence="11">The system is composed of three essential subunits: KdpA, KdpB and KdpC.</text>
</comment>
<dbReference type="NCBIfam" id="NF001454">
    <property type="entry name" value="PRK00315.1"/>
    <property type="match status" value="1"/>
</dbReference>
<reference evidence="12 13" key="1">
    <citation type="submission" date="2020-01" db="EMBL/GenBank/DDBJ databases">
        <title>Genome sequence of Desulfovibrio aerotolerans DSM 16695(T).</title>
        <authorList>
            <person name="Karnachuk O."/>
            <person name="Avakyan M."/>
            <person name="Mardanov A."/>
            <person name="Kadnikov V."/>
            <person name="Ravin N."/>
        </authorList>
    </citation>
    <scope>NUCLEOTIDE SEQUENCE [LARGE SCALE GENOMIC DNA]</scope>
    <source>
        <strain evidence="12 13">DSM 16695</strain>
    </source>
</reference>
<comment type="subcellular location">
    <subcellularLocation>
        <location evidence="11">Cell membrane</location>
        <topology evidence="11">Single-pass membrane protein</topology>
    </subcellularLocation>
</comment>
<comment type="similarity">
    <text evidence="11">Belongs to the KdpC family.</text>
</comment>
<proteinExistence type="inferred from homology"/>
<dbReference type="Proteomes" id="UP000482487">
    <property type="component" value="Unassembled WGS sequence"/>
</dbReference>
<dbReference type="GO" id="GO:0005524">
    <property type="term" value="F:ATP binding"/>
    <property type="evidence" value="ECO:0007669"/>
    <property type="project" value="UniProtKB-UniRule"/>
</dbReference>
<dbReference type="PANTHER" id="PTHR30042">
    <property type="entry name" value="POTASSIUM-TRANSPORTING ATPASE C CHAIN"/>
    <property type="match status" value="1"/>
</dbReference>
<dbReference type="OrthoDB" id="9788285at2"/>
<protein>
    <recommendedName>
        <fullName evidence="11">Potassium-transporting ATPase KdpC subunit</fullName>
    </recommendedName>
    <alternativeName>
        <fullName evidence="11">ATP phosphohydrolase [potassium-transporting] C chain</fullName>
    </alternativeName>
    <alternativeName>
        <fullName evidence="11">Potassium-binding and translocating subunit C</fullName>
    </alternativeName>
    <alternativeName>
        <fullName evidence="11">Potassium-translocating ATPase C chain</fullName>
    </alternativeName>
</protein>
<keyword evidence="3 11" id="KW-0633">Potassium transport</keyword>
<dbReference type="PIRSF" id="PIRSF001296">
    <property type="entry name" value="K_ATPase_KdpC"/>
    <property type="match status" value="1"/>
</dbReference>
<sequence>MFARCVAQFKPACFLFLWLTLITGVAYPVLLTGLGAGLFPAQARGSLLEKDGSVIGSALIGQPFAAPGYFTGRPSATAPEPYNALASSGSNLAASNPALREVVEQRSAALNETRAGAAVPMDLVTASGSGLDPHISPAAAVWQIERVAAARGLPAETVTALIARHTEERLWGFWGERRVGVLGLNLALDAATGQR</sequence>
<keyword evidence="7 11" id="KW-0630">Potassium</keyword>
<accession>A0A7C9MYZ3</accession>
<evidence type="ECO:0000256" key="1">
    <source>
        <dbReference type="ARBA" id="ARBA00022448"/>
    </source>
</evidence>
<keyword evidence="2 11" id="KW-1003">Cell membrane</keyword>
<keyword evidence="9 11" id="KW-0406">Ion transport</keyword>
<evidence type="ECO:0000256" key="10">
    <source>
        <dbReference type="ARBA" id="ARBA00023136"/>
    </source>
</evidence>
<keyword evidence="6 11" id="KW-0067">ATP-binding</keyword>
<keyword evidence="4 11" id="KW-0812">Transmembrane</keyword>
<dbReference type="NCBIfam" id="TIGR00681">
    <property type="entry name" value="kdpC"/>
    <property type="match status" value="1"/>
</dbReference>
<keyword evidence="5 11" id="KW-0547">Nucleotide-binding</keyword>
<keyword evidence="13" id="KW-1185">Reference proteome</keyword>
<dbReference type="GO" id="GO:0008556">
    <property type="term" value="F:P-type potassium transmembrane transporter activity"/>
    <property type="evidence" value="ECO:0007669"/>
    <property type="project" value="InterPro"/>
</dbReference>
<dbReference type="RefSeq" id="WP_160958313.1">
    <property type="nucleotide sequence ID" value="NZ_WVUD01000002.1"/>
</dbReference>
<evidence type="ECO:0000256" key="2">
    <source>
        <dbReference type="ARBA" id="ARBA00022475"/>
    </source>
</evidence>
<evidence type="ECO:0000256" key="6">
    <source>
        <dbReference type="ARBA" id="ARBA00022840"/>
    </source>
</evidence>
<keyword evidence="8 11" id="KW-1133">Transmembrane helix</keyword>
<keyword evidence="1 11" id="KW-0813">Transport</keyword>
<keyword evidence="10 11" id="KW-0472">Membrane</keyword>
<dbReference type="HAMAP" id="MF_00276">
    <property type="entry name" value="KdpC"/>
    <property type="match status" value="1"/>
</dbReference>
<evidence type="ECO:0000256" key="4">
    <source>
        <dbReference type="ARBA" id="ARBA00022692"/>
    </source>
</evidence>
<evidence type="ECO:0000256" key="8">
    <source>
        <dbReference type="ARBA" id="ARBA00022989"/>
    </source>
</evidence>
<evidence type="ECO:0000256" key="9">
    <source>
        <dbReference type="ARBA" id="ARBA00023065"/>
    </source>
</evidence>
<comment type="function">
    <text evidence="11">Part of the high-affinity ATP-driven potassium transport (or Kdp) system, which catalyzes the hydrolysis of ATP coupled with the electrogenic transport of potassium into the cytoplasm. This subunit acts as a catalytic chaperone that increases the ATP-binding affinity of the ATP-hydrolyzing subunit KdpB by the formation of a transient KdpB/KdpC/ATP ternary complex.</text>
</comment>
<name>A0A7C9MYZ3_9BACT</name>
<evidence type="ECO:0000256" key="11">
    <source>
        <dbReference type="HAMAP-Rule" id="MF_00276"/>
    </source>
</evidence>
<dbReference type="EMBL" id="WVUD01000002">
    <property type="protein sequence ID" value="MYL81957.1"/>
    <property type="molecule type" value="Genomic_DNA"/>
</dbReference>
<dbReference type="Pfam" id="PF02669">
    <property type="entry name" value="KdpC"/>
    <property type="match status" value="1"/>
</dbReference>
<gene>
    <name evidence="11 12" type="primary">kdpC</name>
    <name evidence="12" type="ORF">GTA51_02240</name>
</gene>
<evidence type="ECO:0000256" key="5">
    <source>
        <dbReference type="ARBA" id="ARBA00022741"/>
    </source>
</evidence>
<organism evidence="12 13">
    <name type="scientific">Solidesulfovibrio aerotolerans</name>
    <dbReference type="NCBI Taxonomy" id="295255"/>
    <lineage>
        <taxon>Bacteria</taxon>
        <taxon>Pseudomonadati</taxon>
        <taxon>Thermodesulfobacteriota</taxon>
        <taxon>Desulfovibrionia</taxon>
        <taxon>Desulfovibrionales</taxon>
        <taxon>Desulfovibrionaceae</taxon>
        <taxon>Solidesulfovibrio</taxon>
    </lineage>
</organism>
<evidence type="ECO:0000313" key="13">
    <source>
        <dbReference type="Proteomes" id="UP000482487"/>
    </source>
</evidence>
<dbReference type="GO" id="GO:0005886">
    <property type="term" value="C:plasma membrane"/>
    <property type="evidence" value="ECO:0007669"/>
    <property type="project" value="UniProtKB-SubCell"/>
</dbReference>
<evidence type="ECO:0000313" key="12">
    <source>
        <dbReference type="EMBL" id="MYL81957.1"/>
    </source>
</evidence>
<comment type="caution">
    <text evidence="12">The sequence shown here is derived from an EMBL/GenBank/DDBJ whole genome shotgun (WGS) entry which is preliminary data.</text>
</comment>